<protein>
    <submittedName>
        <fullName evidence="1">Uncharacterized protein</fullName>
    </submittedName>
</protein>
<name>A7I375_CAMHC</name>
<keyword evidence="2" id="KW-1185">Reference proteome</keyword>
<proteinExistence type="predicted"/>
<organism evidence="1 2">
    <name type="scientific">Campylobacter hominis (strain ATCC BAA-381 / DSM 21671 / CCUG 45161 / LMG 19568 / NCTC 13146 / CH001A)</name>
    <dbReference type="NCBI Taxonomy" id="360107"/>
    <lineage>
        <taxon>Bacteria</taxon>
        <taxon>Pseudomonadati</taxon>
        <taxon>Campylobacterota</taxon>
        <taxon>Epsilonproteobacteria</taxon>
        <taxon>Campylobacterales</taxon>
        <taxon>Campylobacteraceae</taxon>
        <taxon>Campylobacter</taxon>
    </lineage>
</organism>
<evidence type="ECO:0000313" key="1">
    <source>
        <dbReference type="EMBL" id="ABS52544.1"/>
    </source>
</evidence>
<dbReference type="EMBL" id="CP000776">
    <property type="protein sequence ID" value="ABS52544.1"/>
    <property type="molecule type" value="Genomic_DNA"/>
</dbReference>
<dbReference type="AlphaFoldDB" id="A7I375"/>
<dbReference type="HOGENOM" id="CLU_3248640_0_0_7"/>
<dbReference type="Proteomes" id="UP000002407">
    <property type="component" value="Chromosome"/>
</dbReference>
<accession>A7I375</accession>
<evidence type="ECO:0000313" key="2">
    <source>
        <dbReference type="Proteomes" id="UP000002407"/>
    </source>
</evidence>
<gene>
    <name evidence="1" type="ordered locus">CHAB381_1423</name>
</gene>
<dbReference type="KEGG" id="cha:CHAB381_1423"/>
<reference evidence="2" key="1">
    <citation type="submission" date="2007-07" db="EMBL/GenBank/DDBJ databases">
        <title>Complete genome sequence of Campylobacter hominis ATCC BAA-381, a commensal isolated from the human gastrointestinal tract.</title>
        <authorList>
            <person name="Fouts D.E."/>
            <person name="Mongodin E.F."/>
            <person name="Puiu D."/>
            <person name="Sebastian Y."/>
            <person name="Miller W.G."/>
            <person name="Mandrell R.E."/>
            <person name="Nelson K.E."/>
        </authorList>
    </citation>
    <scope>NUCLEOTIDE SEQUENCE [LARGE SCALE GENOMIC DNA]</scope>
    <source>
        <strain evidence="2">ATCC BAA-381 / LMG 19568 / NCTC 13146 / CH001A</strain>
    </source>
</reference>
<sequence>MCLKIYLPKRLRFLHIKKAFLTHFYLIYKIQTKFDRAYFLYG</sequence>